<feature type="transmembrane region" description="Helical" evidence="6">
    <location>
        <begin position="738"/>
        <end position="757"/>
    </location>
</feature>
<dbReference type="PANTHER" id="PTHR30572">
    <property type="entry name" value="MEMBRANE COMPONENT OF TRANSPORTER-RELATED"/>
    <property type="match status" value="1"/>
</dbReference>
<evidence type="ECO:0000256" key="4">
    <source>
        <dbReference type="ARBA" id="ARBA00022989"/>
    </source>
</evidence>
<organism evidence="9 10">
    <name type="scientific">Handelsmanbacteria sp. (strain RIFCSPLOWO2_12_FULL_64_10)</name>
    <dbReference type="NCBI Taxonomy" id="1817868"/>
    <lineage>
        <taxon>Bacteria</taxon>
        <taxon>Candidatus Handelsmaniibacteriota</taxon>
    </lineage>
</organism>
<evidence type="ECO:0000256" key="6">
    <source>
        <dbReference type="SAM" id="Phobius"/>
    </source>
</evidence>
<feature type="transmembrane region" description="Helical" evidence="6">
    <location>
        <begin position="20"/>
        <end position="41"/>
    </location>
</feature>
<dbReference type="GO" id="GO:0022857">
    <property type="term" value="F:transmembrane transporter activity"/>
    <property type="evidence" value="ECO:0007669"/>
    <property type="project" value="TreeGrafter"/>
</dbReference>
<evidence type="ECO:0000256" key="2">
    <source>
        <dbReference type="ARBA" id="ARBA00022475"/>
    </source>
</evidence>
<feature type="transmembrane region" description="Helical" evidence="6">
    <location>
        <begin position="352"/>
        <end position="377"/>
    </location>
</feature>
<feature type="transmembrane region" description="Helical" evidence="6">
    <location>
        <begin position="438"/>
        <end position="458"/>
    </location>
</feature>
<gene>
    <name evidence="9" type="ORF">A3F84_18875</name>
</gene>
<evidence type="ECO:0000313" key="10">
    <source>
        <dbReference type="Proteomes" id="UP000178606"/>
    </source>
</evidence>
<keyword evidence="5 6" id="KW-0472">Membrane</keyword>
<dbReference type="GO" id="GO:0005886">
    <property type="term" value="C:plasma membrane"/>
    <property type="evidence" value="ECO:0007669"/>
    <property type="project" value="UniProtKB-SubCell"/>
</dbReference>
<evidence type="ECO:0000256" key="5">
    <source>
        <dbReference type="ARBA" id="ARBA00023136"/>
    </source>
</evidence>
<feature type="transmembrane region" description="Helical" evidence="6">
    <location>
        <begin position="389"/>
        <end position="409"/>
    </location>
</feature>
<feature type="domain" description="ABC3 transporter permease C-terminal" evidence="7">
    <location>
        <begin position="691"/>
        <end position="802"/>
    </location>
</feature>
<evidence type="ECO:0008006" key="11">
    <source>
        <dbReference type="Google" id="ProtNLM"/>
    </source>
</evidence>
<reference evidence="9 10" key="1">
    <citation type="journal article" date="2016" name="Nat. Commun.">
        <title>Thousands of microbial genomes shed light on interconnected biogeochemical processes in an aquifer system.</title>
        <authorList>
            <person name="Anantharaman K."/>
            <person name="Brown C.T."/>
            <person name="Hug L.A."/>
            <person name="Sharon I."/>
            <person name="Castelle C.J."/>
            <person name="Probst A.J."/>
            <person name="Thomas B.C."/>
            <person name="Singh A."/>
            <person name="Wilkins M.J."/>
            <person name="Karaoz U."/>
            <person name="Brodie E.L."/>
            <person name="Williams K.H."/>
            <person name="Hubbard S.S."/>
            <person name="Banfield J.F."/>
        </authorList>
    </citation>
    <scope>NUCLEOTIDE SEQUENCE [LARGE SCALE GENOMIC DNA]</scope>
    <source>
        <strain evidence="10">RIFCSPLOWO2_12_FULL_64_10</strain>
    </source>
</reference>
<dbReference type="Proteomes" id="UP000178606">
    <property type="component" value="Unassembled WGS sequence"/>
</dbReference>
<dbReference type="InterPro" id="IPR050250">
    <property type="entry name" value="Macrolide_Exporter_MacB"/>
</dbReference>
<dbReference type="PROSITE" id="PS51257">
    <property type="entry name" value="PROKAR_LIPOPROTEIN"/>
    <property type="match status" value="1"/>
</dbReference>
<dbReference type="PANTHER" id="PTHR30572:SF18">
    <property type="entry name" value="ABC-TYPE MACROLIDE FAMILY EXPORT SYSTEM PERMEASE COMPONENT 2"/>
    <property type="match status" value="1"/>
</dbReference>
<evidence type="ECO:0000259" key="8">
    <source>
        <dbReference type="Pfam" id="PF12704"/>
    </source>
</evidence>
<keyword evidence="3 6" id="KW-0812">Transmembrane</keyword>
<dbReference type="InterPro" id="IPR025857">
    <property type="entry name" value="MacB_PCD"/>
</dbReference>
<keyword evidence="2" id="KW-1003">Cell membrane</keyword>
<name>A0A1F6C425_HANXR</name>
<proteinExistence type="predicted"/>
<feature type="domain" description="ABC3 transporter permease C-terminal" evidence="7">
    <location>
        <begin position="302"/>
        <end position="419"/>
    </location>
</feature>
<dbReference type="EMBL" id="MFKF01000422">
    <property type="protein sequence ID" value="OGG43925.1"/>
    <property type="molecule type" value="Genomic_DNA"/>
</dbReference>
<feature type="transmembrane region" description="Helical" evidence="6">
    <location>
        <begin position="686"/>
        <end position="711"/>
    </location>
</feature>
<keyword evidence="4 6" id="KW-1133">Transmembrane helix</keyword>
<dbReference type="InterPro" id="IPR003838">
    <property type="entry name" value="ABC3_permease_C"/>
</dbReference>
<comment type="subcellular location">
    <subcellularLocation>
        <location evidence="1">Cell membrane</location>
        <topology evidence="1">Multi-pass membrane protein</topology>
    </subcellularLocation>
</comment>
<feature type="domain" description="MacB-like periplasmic core" evidence="8">
    <location>
        <begin position="21"/>
        <end position="240"/>
    </location>
</feature>
<dbReference type="AlphaFoldDB" id="A0A1F6C425"/>
<protein>
    <recommendedName>
        <fullName evidence="11">ABC3 transporter permease protein domain-containing protein</fullName>
    </recommendedName>
</protein>
<sequence>MLRNYLTVAIRNLMRQKLYAFINIFGLALGIACCLLMALFVKHEWSYDRFHQNRGQIYRLLGREVKPNGDIKIRSLHPLSVVEPLVKTFPGIVWASGFMASTVRITGGDHTFSERFGEAHADFLRMFSFPLLAGDAETALSQPDAVVISEPTARKFFGELQPGYGNVLGRTLTFHGRKDETFVITGVMQAVPENSSLRFDFLIPISHCENYGRTEENDAFTSVYVQLAGTQDAAALEAALPSFIKTHQTDRIQTLLKYNLIRNTPDGYALRLQPLTEVYWNPLSTISYERRGNPFDAYLLSSIAALVLLIACSNFTTLSIGRSTSRAREVGIRKVVGAHRGQLMGQFWGEAILLSFLSLGLGLALAELFLPIFNGLIQKPLHIAYFKDGLFLLIAVGIMVAVGLVAGSYPALVLSRFQPVNALKGQTRIGGRSHMTRALVALQYAASIALMICTGIIMKQQHYMRTKDLGFDKEHVVVVEFPGMDVGMMKQIAERYKQTVLAHSQVISATVSDRSLTKGSANRMYKKPDGSQVMLRYLRVAPDYIKTMGLTLLEGRNFSNDHPTDHTQAILINEALVRAVGLADPVGKPLIGFKYGAMENPIIIGVVRDFHTGPLYEPIPPLVMQAGFGGYPVILVRIQSNDISGTLALLEKTWKKVAPPGREFNTSFLDDNLDNQYRNEERWQRVLSYSSFFAVAISCLGLFGLASLAVARRTKEIGIRKVLGATTPGLVGLLSKDFVAPLIAANLIAWPVAYWAARRWLENFAYRIEPGAGVFALSGLLALVVALLTISLQTLKAARANPVEALRYE</sequence>
<evidence type="ECO:0000256" key="3">
    <source>
        <dbReference type="ARBA" id="ARBA00022692"/>
    </source>
</evidence>
<dbReference type="Pfam" id="PF12704">
    <property type="entry name" value="MacB_PCD"/>
    <property type="match status" value="1"/>
</dbReference>
<dbReference type="Pfam" id="PF02687">
    <property type="entry name" value="FtsX"/>
    <property type="match status" value="2"/>
</dbReference>
<feature type="transmembrane region" description="Helical" evidence="6">
    <location>
        <begin position="769"/>
        <end position="792"/>
    </location>
</feature>
<evidence type="ECO:0000256" key="1">
    <source>
        <dbReference type="ARBA" id="ARBA00004651"/>
    </source>
</evidence>
<evidence type="ECO:0000259" key="7">
    <source>
        <dbReference type="Pfam" id="PF02687"/>
    </source>
</evidence>
<accession>A0A1F6C425</accession>
<comment type="caution">
    <text evidence="9">The sequence shown here is derived from an EMBL/GenBank/DDBJ whole genome shotgun (WGS) entry which is preliminary data.</text>
</comment>
<evidence type="ECO:0000313" key="9">
    <source>
        <dbReference type="EMBL" id="OGG43925.1"/>
    </source>
</evidence>